<dbReference type="EMBL" id="BARS01027469">
    <property type="protein sequence ID" value="GAG12192.1"/>
    <property type="molecule type" value="Genomic_DNA"/>
</dbReference>
<organism evidence="1">
    <name type="scientific">marine sediment metagenome</name>
    <dbReference type="NCBI Taxonomy" id="412755"/>
    <lineage>
        <taxon>unclassified sequences</taxon>
        <taxon>metagenomes</taxon>
        <taxon>ecological metagenomes</taxon>
    </lineage>
</organism>
<gene>
    <name evidence="1" type="ORF">S01H1_43149</name>
</gene>
<evidence type="ECO:0000313" key="1">
    <source>
        <dbReference type="EMBL" id="GAG12192.1"/>
    </source>
</evidence>
<name>X0VLW4_9ZZZZ</name>
<proteinExistence type="predicted"/>
<comment type="caution">
    <text evidence="1">The sequence shown here is derived from an EMBL/GenBank/DDBJ whole genome shotgun (WGS) entry which is preliminary data.</text>
</comment>
<protein>
    <submittedName>
        <fullName evidence="1">Uncharacterized protein</fullName>
    </submittedName>
</protein>
<accession>X0VLW4</accession>
<reference evidence="1" key="1">
    <citation type="journal article" date="2014" name="Front. Microbiol.">
        <title>High frequency of phylogenetically diverse reductive dehalogenase-homologous genes in deep subseafloor sedimentary metagenomes.</title>
        <authorList>
            <person name="Kawai M."/>
            <person name="Futagami T."/>
            <person name="Toyoda A."/>
            <person name="Takaki Y."/>
            <person name="Nishi S."/>
            <person name="Hori S."/>
            <person name="Arai W."/>
            <person name="Tsubouchi T."/>
            <person name="Morono Y."/>
            <person name="Uchiyama I."/>
            <person name="Ito T."/>
            <person name="Fujiyama A."/>
            <person name="Inagaki F."/>
            <person name="Takami H."/>
        </authorList>
    </citation>
    <scope>NUCLEOTIDE SEQUENCE</scope>
    <source>
        <strain evidence="1">Expedition CK06-06</strain>
    </source>
</reference>
<sequence length="50" mass="4664">MAIGVGIGAGLAAGKVAGAALKIPAALKALYAGKHFIPALLGAGYLGSTA</sequence>
<feature type="non-terminal residue" evidence="1">
    <location>
        <position position="50"/>
    </location>
</feature>
<dbReference type="AlphaFoldDB" id="X0VLW4"/>